<dbReference type="GO" id="GO:0008234">
    <property type="term" value="F:cysteine-type peptidase activity"/>
    <property type="evidence" value="ECO:0007669"/>
    <property type="project" value="InterPro"/>
</dbReference>
<dbReference type="WBParaSite" id="jg25531">
    <property type="protein sequence ID" value="jg25531"/>
    <property type="gene ID" value="jg25531"/>
</dbReference>
<evidence type="ECO:0000256" key="3">
    <source>
        <dbReference type="ARBA" id="ARBA00022801"/>
    </source>
</evidence>
<proteinExistence type="inferred from homology"/>
<dbReference type="InterPro" id="IPR003653">
    <property type="entry name" value="Peptidase_C48_C"/>
</dbReference>
<dbReference type="Pfam" id="PF02902">
    <property type="entry name" value="Peptidase_C48"/>
    <property type="match status" value="1"/>
</dbReference>
<dbReference type="GO" id="GO:0006508">
    <property type="term" value="P:proteolysis"/>
    <property type="evidence" value="ECO:0007669"/>
    <property type="project" value="UniProtKB-KW"/>
</dbReference>
<comment type="similarity">
    <text evidence="1">Belongs to the peptidase C48 family.</text>
</comment>
<accession>A0A915E1P9</accession>
<dbReference type="Proteomes" id="UP000887574">
    <property type="component" value="Unplaced"/>
</dbReference>
<keyword evidence="5" id="KW-1185">Reference proteome</keyword>
<dbReference type="PROSITE" id="PS50600">
    <property type="entry name" value="ULP_PROTEASE"/>
    <property type="match status" value="1"/>
</dbReference>
<evidence type="ECO:0000313" key="5">
    <source>
        <dbReference type="Proteomes" id="UP000887574"/>
    </source>
</evidence>
<name>A0A915E1P9_9BILA</name>
<keyword evidence="3" id="KW-0378">Hydrolase</keyword>
<dbReference type="Gene3D" id="3.40.395.10">
    <property type="entry name" value="Adenoviral Proteinase, Chain A"/>
    <property type="match status" value="1"/>
</dbReference>
<dbReference type="InterPro" id="IPR038765">
    <property type="entry name" value="Papain-like_cys_pep_sf"/>
</dbReference>
<dbReference type="AlphaFoldDB" id="A0A915E1P9"/>
<evidence type="ECO:0000313" key="6">
    <source>
        <dbReference type="WBParaSite" id="jg25531"/>
    </source>
</evidence>
<sequence length="244" mass="28944">MNFEIALSNSGLQRFGYDFEADPLEEIRADNFEIMITERMMQCIQPKQWLNGDVTSFYFQLVVQRSMRDLTLRRQNLPRKDQKMCFVERLFSNTNFLWYQFTRKSVNTLTRSLYFYDSLHEDAEYHLNLLKSFLHEFATEREYYEYNPSKFISFCPKDTAVQTITFDCGSFVCKFSEGLSSEVPMNFSPEEMPIIREIARFELQDLPTKICAATMCAARFATARKETKIELQDLRFIFDFLALE</sequence>
<keyword evidence="2" id="KW-0645">Protease</keyword>
<protein>
    <submittedName>
        <fullName evidence="6">Ubiquitin-like protease family profile domain-containing protein</fullName>
    </submittedName>
</protein>
<organism evidence="5 6">
    <name type="scientific">Ditylenchus dipsaci</name>
    <dbReference type="NCBI Taxonomy" id="166011"/>
    <lineage>
        <taxon>Eukaryota</taxon>
        <taxon>Metazoa</taxon>
        <taxon>Ecdysozoa</taxon>
        <taxon>Nematoda</taxon>
        <taxon>Chromadorea</taxon>
        <taxon>Rhabditida</taxon>
        <taxon>Tylenchina</taxon>
        <taxon>Tylenchomorpha</taxon>
        <taxon>Sphaerularioidea</taxon>
        <taxon>Anguinidae</taxon>
        <taxon>Anguininae</taxon>
        <taxon>Ditylenchus</taxon>
    </lineage>
</organism>
<evidence type="ECO:0000256" key="1">
    <source>
        <dbReference type="ARBA" id="ARBA00005234"/>
    </source>
</evidence>
<evidence type="ECO:0000259" key="4">
    <source>
        <dbReference type="PROSITE" id="PS50600"/>
    </source>
</evidence>
<evidence type="ECO:0000256" key="2">
    <source>
        <dbReference type="ARBA" id="ARBA00022670"/>
    </source>
</evidence>
<dbReference type="SUPFAM" id="SSF54001">
    <property type="entry name" value="Cysteine proteinases"/>
    <property type="match status" value="1"/>
</dbReference>
<reference evidence="6" key="1">
    <citation type="submission" date="2022-11" db="UniProtKB">
        <authorList>
            <consortium name="WormBaseParasite"/>
        </authorList>
    </citation>
    <scope>IDENTIFICATION</scope>
</reference>
<feature type="domain" description="Ubiquitin-like protease family profile" evidence="4">
    <location>
        <begin position="34"/>
        <end position="179"/>
    </location>
</feature>